<comment type="caution">
    <text evidence="8">The sequence shown here is derived from an EMBL/GenBank/DDBJ whole genome shotgun (WGS) entry which is preliminary data.</text>
</comment>
<keyword evidence="5 6" id="KW-0408">Iron</keyword>
<dbReference type="CDD" id="cd11041">
    <property type="entry name" value="CYP503A1-like"/>
    <property type="match status" value="1"/>
</dbReference>
<accession>A0A9P6CZN1</accession>
<gene>
    <name evidence="8" type="ORF">BDN70DRAFT_837164</name>
</gene>
<keyword evidence="4 7" id="KW-0560">Oxidoreductase</keyword>
<reference evidence="8" key="1">
    <citation type="submission" date="2020-11" db="EMBL/GenBank/DDBJ databases">
        <authorList>
            <consortium name="DOE Joint Genome Institute"/>
            <person name="Ahrendt S."/>
            <person name="Riley R."/>
            <person name="Andreopoulos W."/>
            <person name="Labutti K."/>
            <person name="Pangilinan J."/>
            <person name="Ruiz-Duenas F.J."/>
            <person name="Barrasa J.M."/>
            <person name="Sanchez-Garcia M."/>
            <person name="Camarero S."/>
            <person name="Miyauchi S."/>
            <person name="Serrano A."/>
            <person name="Linde D."/>
            <person name="Babiker R."/>
            <person name="Drula E."/>
            <person name="Ayuso-Fernandez I."/>
            <person name="Pacheco R."/>
            <person name="Padilla G."/>
            <person name="Ferreira P."/>
            <person name="Barriuso J."/>
            <person name="Kellner H."/>
            <person name="Castanera R."/>
            <person name="Alfaro M."/>
            <person name="Ramirez L."/>
            <person name="Pisabarro A.G."/>
            <person name="Kuo A."/>
            <person name="Tritt A."/>
            <person name="Lipzen A."/>
            <person name="He G."/>
            <person name="Yan M."/>
            <person name="Ng V."/>
            <person name="Cullen D."/>
            <person name="Martin F."/>
            <person name="Rosso M.-N."/>
            <person name="Henrissat B."/>
            <person name="Hibbett D."/>
            <person name="Martinez A.T."/>
            <person name="Grigoriev I.V."/>
        </authorList>
    </citation>
    <scope>NUCLEOTIDE SEQUENCE</scope>
    <source>
        <strain evidence="8">CIRM-BRFM 674</strain>
    </source>
</reference>
<evidence type="ECO:0000313" key="8">
    <source>
        <dbReference type="EMBL" id="KAF9477848.1"/>
    </source>
</evidence>
<dbReference type="GO" id="GO:0016705">
    <property type="term" value="F:oxidoreductase activity, acting on paired donors, with incorporation or reduction of molecular oxygen"/>
    <property type="evidence" value="ECO:0007669"/>
    <property type="project" value="InterPro"/>
</dbReference>
<comment type="cofactor">
    <cofactor evidence="1 6">
        <name>heme</name>
        <dbReference type="ChEBI" id="CHEBI:30413"/>
    </cofactor>
</comment>
<keyword evidence="9" id="KW-1185">Reference proteome</keyword>
<organism evidence="8 9">
    <name type="scientific">Pholiota conissans</name>
    <dbReference type="NCBI Taxonomy" id="109636"/>
    <lineage>
        <taxon>Eukaryota</taxon>
        <taxon>Fungi</taxon>
        <taxon>Dikarya</taxon>
        <taxon>Basidiomycota</taxon>
        <taxon>Agaricomycotina</taxon>
        <taxon>Agaricomycetes</taxon>
        <taxon>Agaricomycetidae</taxon>
        <taxon>Agaricales</taxon>
        <taxon>Agaricineae</taxon>
        <taxon>Strophariaceae</taxon>
        <taxon>Pholiota</taxon>
    </lineage>
</organism>
<feature type="binding site" description="axial binding residue" evidence="6">
    <location>
        <position position="434"/>
    </location>
    <ligand>
        <name>heme</name>
        <dbReference type="ChEBI" id="CHEBI:30413"/>
    </ligand>
    <ligandPart>
        <name>Fe</name>
        <dbReference type="ChEBI" id="CHEBI:18248"/>
    </ligandPart>
</feature>
<dbReference type="OrthoDB" id="1844152at2759"/>
<dbReference type="InterPro" id="IPR036396">
    <property type="entry name" value="Cyt_P450_sf"/>
</dbReference>
<evidence type="ECO:0000256" key="5">
    <source>
        <dbReference type="ARBA" id="ARBA00023004"/>
    </source>
</evidence>
<dbReference type="GO" id="GO:0005506">
    <property type="term" value="F:iron ion binding"/>
    <property type="evidence" value="ECO:0007669"/>
    <property type="project" value="InterPro"/>
</dbReference>
<dbReference type="EMBL" id="MU155249">
    <property type="protein sequence ID" value="KAF9477848.1"/>
    <property type="molecule type" value="Genomic_DNA"/>
</dbReference>
<dbReference type="PROSITE" id="PS00086">
    <property type="entry name" value="CYTOCHROME_P450"/>
    <property type="match status" value="1"/>
</dbReference>
<evidence type="ECO:0000313" key="9">
    <source>
        <dbReference type="Proteomes" id="UP000807469"/>
    </source>
</evidence>
<dbReference type="PRINTS" id="PR00463">
    <property type="entry name" value="EP450I"/>
</dbReference>
<dbReference type="Proteomes" id="UP000807469">
    <property type="component" value="Unassembled WGS sequence"/>
</dbReference>
<protein>
    <submittedName>
        <fullName evidence="8">Cytochrome P450</fullName>
    </submittedName>
</protein>
<name>A0A9P6CZN1_9AGAR</name>
<dbReference type="InterPro" id="IPR001128">
    <property type="entry name" value="Cyt_P450"/>
</dbReference>
<sequence length="488" mass="55250">MDYVNAAVLGVVLVVLFLLWERPKLGHIPTLGYSAPLLSYFTAFKFRSQSREMIEEGYRKFPNQIWKLSTLDGWFIVANGTQRVEEMNKASGKELSAILNFQSYLQLDYTLGPEVTTNPYHINVVRSTMTRNVAAQFDDMRTEAISAFEDLIPSTSTEAHAIPIFSSIAEVISRINARLAVGFPLCQNKTFRDLCGRSSTVLFRGRHLRFVPTFLRPIATKLIVNSSADIGAMANHLQPLVADRLSQQRLHGFEWPGKPNDTLMWTMDEAQKSGEEVTAYGMATRLYFLTFASDGIAMMLSCALYEVATRPEYIKPLRDEVESVVGQEGWSKDSISKLYKMDSFFREVHRCYDLNILHLGRRAVKDFIFSDGTLIPAGSDIFSNAYGIHYDEKLYPSAHAFDGFRYVQEDAAKQAQFTKPGLDYVPFGYGKHACPGRFTAAYQMKTMLAYLIATYDIETDKALHPMNGFLEKAFSANLEAKVTFKRRR</sequence>
<proteinExistence type="inferred from homology"/>
<keyword evidence="3 6" id="KW-0479">Metal-binding</keyword>
<dbReference type="GO" id="GO:0020037">
    <property type="term" value="F:heme binding"/>
    <property type="evidence" value="ECO:0007669"/>
    <property type="project" value="InterPro"/>
</dbReference>
<evidence type="ECO:0000256" key="6">
    <source>
        <dbReference type="PIRSR" id="PIRSR602401-1"/>
    </source>
</evidence>
<evidence type="ECO:0000256" key="1">
    <source>
        <dbReference type="ARBA" id="ARBA00001971"/>
    </source>
</evidence>
<dbReference type="PANTHER" id="PTHR46206">
    <property type="entry name" value="CYTOCHROME P450"/>
    <property type="match status" value="1"/>
</dbReference>
<dbReference type="AlphaFoldDB" id="A0A9P6CZN1"/>
<evidence type="ECO:0000256" key="3">
    <source>
        <dbReference type="ARBA" id="ARBA00022723"/>
    </source>
</evidence>
<dbReference type="InterPro" id="IPR017972">
    <property type="entry name" value="Cyt_P450_CS"/>
</dbReference>
<dbReference type="SUPFAM" id="SSF48264">
    <property type="entry name" value="Cytochrome P450"/>
    <property type="match status" value="1"/>
</dbReference>
<evidence type="ECO:0000256" key="4">
    <source>
        <dbReference type="ARBA" id="ARBA00023002"/>
    </source>
</evidence>
<dbReference type="Gene3D" id="1.10.630.10">
    <property type="entry name" value="Cytochrome P450"/>
    <property type="match status" value="1"/>
</dbReference>
<dbReference type="Pfam" id="PF00067">
    <property type="entry name" value="p450"/>
    <property type="match status" value="1"/>
</dbReference>
<keyword evidence="7" id="KW-0503">Monooxygenase</keyword>
<evidence type="ECO:0000256" key="7">
    <source>
        <dbReference type="RuleBase" id="RU000461"/>
    </source>
</evidence>
<evidence type="ECO:0000256" key="2">
    <source>
        <dbReference type="ARBA" id="ARBA00010617"/>
    </source>
</evidence>
<comment type="similarity">
    <text evidence="2 7">Belongs to the cytochrome P450 family.</text>
</comment>
<dbReference type="InterPro" id="IPR002401">
    <property type="entry name" value="Cyt_P450_E_grp-I"/>
</dbReference>
<keyword evidence="6 7" id="KW-0349">Heme</keyword>
<dbReference type="GO" id="GO:0004497">
    <property type="term" value="F:monooxygenase activity"/>
    <property type="evidence" value="ECO:0007669"/>
    <property type="project" value="UniProtKB-KW"/>
</dbReference>